<evidence type="ECO:0000256" key="1">
    <source>
        <dbReference type="ARBA" id="ARBA00004123"/>
    </source>
</evidence>
<keyword evidence="9" id="KW-1185">Reference proteome</keyword>
<accession>A0A811PV85</accession>
<evidence type="ECO:0000313" key="9">
    <source>
        <dbReference type="Proteomes" id="UP000604825"/>
    </source>
</evidence>
<evidence type="ECO:0000259" key="6">
    <source>
        <dbReference type="PROSITE" id="PS50119"/>
    </source>
</evidence>
<evidence type="ECO:0000259" key="7">
    <source>
        <dbReference type="PROSITE" id="PS51017"/>
    </source>
</evidence>
<feature type="region of interest" description="Disordered" evidence="5">
    <location>
        <begin position="242"/>
        <end position="263"/>
    </location>
</feature>
<feature type="region of interest" description="Disordered" evidence="5">
    <location>
        <begin position="86"/>
        <end position="116"/>
    </location>
</feature>
<dbReference type="SMART" id="SM00336">
    <property type="entry name" value="BBOX"/>
    <property type="match status" value="1"/>
</dbReference>
<sequence length="299" mass="29844">MMGSEGSTSPAAGGGAACAVCGGAAAVYCAADAAALCSACDAAVHAANLLASRHERVPLSMAAVAAASGVYDDLFAPDDIDAASSWPAAAPAHAQGQGQGSPQNGSSSTSFTTSDSGAEGRSLFDLLSDVDLAAACVTGGGGGGYLPDGVAPVHHGAAPLWAQPGLQAAAWTATWSPADAAAAAAVFGVPGAAAVVAAAAEREARVQRYREKRKNRKFQKTIRYASRKAYAEARPRIKGRFVKRAAGTSSSSSGAGTSDSNKDATDAASKFWLSFSDDARDDGVGFYVDAGAYGVVPSF</sequence>
<dbReference type="InterPro" id="IPR010402">
    <property type="entry name" value="CCT_domain"/>
</dbReference>
<evidence type="ECO:0000256" key="2">
    <source>
        <dbReference type="ARBA" id="ARBA00023242"/>
    </source>
</evidence>
<dbReference type="InterPro" id="IPR045281">
    <property type="entry name" value="CONSTANS-like"/>
</dbReference>
<dbReference type="PANTHER" id="PTHR31319:SF53">
    <property type="entry name" value="ZINC FINGER PROTEIN CONSTANS-LIKE 5"/>
    <property type="match status" value="1"/>
</dbReference>
<evidence type="ECO:0000313" key="8">
    <source>
        <dbReference type="EMBL" id="CAD6247186.1"/>
    </source>
</evidence>
<keyword evidence="3" id="KW-0863">Zinc-finger</keyword>
<dbReference type="PROSITE" id="PS50119">
    <property type="entry name" value="ZF_BBOX"/>
    <property type="match status" value="1"/>
</dbReference>
<name>A0A811PV85_9POAL</name>
<keyword evidence="3" id="KW-0862">Zinc</keyword>
<dbReference type="InterPro" id="IPR000315">
    <property type="entry name" value="Znf_B-box"/>
</dbReference>
<dbReference type="EMBL" id="CAJGYO010000007">
    <property type="protein sequence ID" value="CAD6247186.1"/>
    <property type="molecule type" value="Genomic_DNA"/>
</dbReference>
<gene>
    <name evidence="8" type="ORF">NCGR_LOCUS31403</name>
</gene>
<comment type="subcellular location">
    <subcellularLocation>
        <location evidence="1 4">Nucleus</location>
    </subcellularLocation>
</comment>
<dbReference type="GO" id="GO:0005634">
    <property type="term" value="C:nucleus"/>
    <property type="evidence" value="ECO:0007669"/>
    <property type="project" value="UniProtKB-SubCell"/>
</dbReference>
<dbReference type="Proteomes" id="UP000604825">
    <property type="component" value="Unassembled WGS sequence"/>
</dbReference>
<dbReference type="OrthoDB" id="153872at2759"/>
<evidence type="ECO:0000256" key="4">
    <source>
        <dbReference type="PROSITE-ProRule" id="PRU00357"/>
    </source>
</evidence>
<proteinExistence type="predicted"/>
<feature type="domain" description="CCT" evidence="7">
    <location>
        <begin position="202"/>
        <end position="244"/>
    </location>
</feature>
<dbReference type="GO" id="GO:0003700">
    <property type="term" value="F:DNA-binding transcription factor activity"/>
    <property type="evidence" value="ECO:0007669"/>
    <property type="project" value="TreeGrafter"/>
</dbReference>
<protein>
    <submittedName>
        <fullName evidence="8">Uncharacterized protein</fullName>
    </submittedName>
</protein>
<keyword evidence="3" id="KW-0479">Metal-binding</keyword>
<organism evidence="8 9">
    <name type="scientific">Miscanthus lutarioriparius</name>
    <dbReference type="NCBI Taxonomy" id="422564"/>
    <lineage>
        <taxon>Eukaryota</taxon>
        <taxon>Viridiplantae</taxon>
        <taxon>Streptophyta</taxon>
        <taxon>Embryophyta</taxon>
        <taxon>Tracheophyta</taxon>
        <taxon>Spermatophyta</taxon>
        <taxon>Magnoliopsida</taxon>
        <taxon>Liliopsida</taxon>
        <taxon>Poales</taxon>
        <taxon>Poaceae</taxon>
        <taxon>PACMAD clade</taxon>
        <taxon>Panicoideae</taxon>
        <taxon>Andropogonodae</taxon>
        <taxon>Andropogoneae</taxon>
        <taxon>Saccharinae</taxon>
        <taxon>Miscanthus</taxon>
    </lineage>
</organism>
<reference evidence="8" key="1">
    <citation type="submission" date="2020-10" db="EMBL/GenBank/DDBJ databases">
        <authorList>
            <person name="Han B."/>
            <person name="Lu T."/>
            <person name="Zhao Q."/>
            <person name="Huang X."/>
            <person name="Zhao Y."/>
        </authorList>
    </citation>
    <scope>NUCLEOTIDE SEQUENCE</scope>
</reference>
<dbReference type="PANTHER" id="PTHR31319">
    <property type="entry name" value="ZINC FINGER PROTEIN CONSTANS-LIKE 4"/>
    <property type="match status" value="1"/>
</dbReference>
<evidence type="ECO:0000256" key="3">
    <source>
        <dbReference type="PROSITE-ProRule" id="PRU00024"/>
    </source>
</evidence>
<dbReference type="Pfam" id="PF06203">
    <property type="entry name" value="CCT"/>
    <property type="match status" value="1"/>
</dbReference>
<dbReference type="GO" id="GO:0008270">
    <property type="term" value="F:zinc ion binding"/>
    <property type="evidence" value="ECO:0007669"/>
    <property type="project" value="UniProtKB-KW"/>
</dbReference>
<dbReference type="PROSITE" id="PS51017">
    <property type="entry name" value="CCT"/>
    <property type="match status" value="1"/>
</dbReference>
<evidence type="ECO:0000256" key="5">
    <source>
        <dbReference type="SAM" id="MobiDB-lite"/>
    </source>
</evidence>
<feature type="domain" description="B box-type" evidence="6">
    <location>
        <begin position="18"/>
        <end position="59"/>
    </location>
</feature>
<dbReference type="AlphaFoldDB" id="A0A811PV85"/>
<keyword evidence="2 4" id="KW-0539">Nucleus</keyword>
<feature type="compositionally biased region" description="Low complexity" evidence="5">
    <location>
        <begin position="245"/>
        <end position="258"/>
    </location>
</feature>
<comment type="caution">
    <text evidence="8">The sequence shown here is derived from an EMBL/GenBank/DDBJ whole genome shotgun (WGS) entry which is preliminary data.</text>
</comment>
<dbReference type="GO" id="GO:0009909">
    <property type="term" value="P:regulation of flower development"/>
    <property type="evidence" value="ECO:0007669"/>
    <property type="project" value="InterPro"/>
</dbReference>